<evidence type="ECO:0000313" key="2">
    <source>
        <dbReference type="Proteomes" id="UP000095743"/>
    </source>
</evidence>
<accession>A0A1D8GFF8</accession>
<dbReference type="KEGG" id="gfe:Gferi_08615"/>
<reference evidence="1 2" key="1">
    <citation type="submission" date="2016-09" db="EMBL/GenBank/DDBJ databases">
        <title>Genomic analysis reveals versatility of anaerobic energy metabolism of Geosporobacter ferrireducens IRF9 of phylum Firmicutes.</title>
        <authorList>
            <person name="Kim S.-J."/>
        </authorList>
    </citation>
    <scope>NUCLEOTIDE SEQUENCE [LARGE SCALE GENOMIC DNA]</scope>
    <source>
        <strain evidence="1 2">IRF9</strain>
    </source>
</reference>
<evidence type="ECO:0000313" key="1">
    <source>
        <dbReference type="EMBL" id="AOT69634.1"/>
    </source>
</evidence>
<dbReference type="EMBL" id="CP017269">
    <property type="protein sequence ID" value="AOT69634.1"/>
    <property type="molecule type" value="Genomic_DNA"/>
</dbReference>
<sequence>MRSKETEIMEIVTSKSLTYQQKLFNLANIAERLLDPREVLGYSDTEMMYIENEMICDLNEGYTIYRPRYIVPDYSVLLSRGCDFLDLKPPTDLEELLDSLLILYRHIPSITSFPVFIGDLDKLIDPFITDAEKDYIKVKRFLNHVDKSIPDSFCHANIGPEKTLAGELILRAVIELENPTPNMTLRYDKQKTAKDFALKAVEACLKVSKPSFSNDAKYCSDVGDHRIVSCYNALPNGGGAYTLPRLRLGTIVKGVPSLEELLRDRLPKVTKAMATMMDKRIKFLVEASHFFETSFLVKEGYIKKENFSAMFGIVGLADAVNYLLKMEGLQERFGTSKRGDEIGHSILKVIQDIANSHEASYCERTNHRYLLHAQVGASLSEEDACNTPAHRVTVGDEPVLPLHIKQAIPFHEYFTSGTGDLFAFDETYLNKPEAVLDIIDGAFSLGGRYITTYLHNTDLIRVTGYLVKKSEVKKAAKGEAVLRDTDILGYGTNSIAHVFERRLRKDEA</sequence>
<dbReference type="Pfam" id="PF11230">
    <property type="entry name" value="YjjI-like"/>
    <property type="match status" value="1"/>
</dbReference>
<dbReference type="AlphaFoldDB" id="A0A1D8GFF8"/>
<gene>
    <name evidence="1" type="ORF">Gferi_08615</name>
</gene>
<organism evidence="1 2">
    <name type="scientific">Geosporobacter ferrireducens</name>
    <dbReference type="NCBI Taxonomy" id="1424294"/>
    <lineage>
        <taxon>Bacteria</taxon>
        <taxon>Bacillati</taxon>
        <taxon>Bacillota</taxon>
        <taxon>Clostridia</taxon>
        <taxon>Peptostreptococcales</taxon>
        <taxon>Thermotaleaceae</taxon>
        <taxon>Geosporobacter</taxon>
    </lineage>
</organism>
<dbReference type="SUPFAM" id="SSF51998">
    <property type="entry name" value="PFL-like glycyl radical enzymes"/>
    <property type="match status" value="1"/>
</dbReference>
<dbReference type="InterPro" id="IPR016905">
    <property type="entry name" value="Glycyl_radical_YjjI-like"/>
</dbReference>
<protein>
    <submittedName>
        <fullName evidence="1">YjjI family glycine radical enzyme</fullName>
    </submittedName>
</protein>
<dbReference type="OrthoDB" id="6189458at2"/>
<name>A0A1D8GFF8_9FIRM</name>
<dbReference type="Proteomes" id="UP000095743">
    <property type="component" value="Chromosome"/>
</dbReference>
<proteinExistence type="predicted"/>
<keyword evidence="2" id="KW-1185">Reference proteome</keyword>
<dbReference type="RefSeq" id="WP_069975529.1">
    <property type="nucleotide sequence ID" value="NZ_CP017269.1"/>
</dbReference>
<dbReference type="STRING" id="1424294.Gferi_08615"/>
<dbReference type="PIRSF" id="PIRSF028991">
    <property type="entry name" value="Glycl_rad_HI0521_prd"/>
    <property type="match status" value="1"/>
</dbReference>
<dbReference type="NCBIfam" id="TIGR04040">
    <property type="entry name" value="glycyl_YjjI"/>
    <property type="match status" value="1"/>
</dbReference>